<dbReference type="InterPro" id="IPR016621">
    <property type="entry name" value="UCP014543"/>
</dbReference>
<dbReference type="AlphaFoldDB" id="A0A7J6FDX2"/>
<name>A0A7J6FDX2_CANSA</name>
<protein>
    <submittedName>
        <fullName evidence="1">Uncharacterized protein</fullName>
    </submittedName>
</protein>
<evidence type="ECO:0000313" key="1">
    <source>
        <dbReference type="EMBL" id="KAF4368079.1"/>
    </source>
</evidence>
<proteinExistence type="predicted"/>
<comment type="caution">
    <text evidence="1">The sequence shown here is derived from an EMBL/GenBank/DDBJ whole genome shotgun (WGS) entry which is preliminary data.</text>
</comment>
<reference evidence="1 2" key="1">
    <citation type="journal article" date="2020" name="bioRxiv">
        <title>Sequence and annotation of 42 cannabis genomes reveals extensive copy number variation in cannabinoid synthesis and pathogen resistance genes.</title>
        <authorList>
            <person name="Mckernan K.J."/>
            <person name="Helbert Y."/>
            <person name="Kane L.T."/>
            <person name="Ebling H."/>
            <person name="Zhang L."/>
            <person name="Liu B."/>
            <person name="Eaton Z."/>
            <person name="Mclaughlin S."/>
            <person name="Kingan S."/>
            <person name="Baybayan P."/>
            <person name="Concepcion G."/>
            <person name="Jordan M."/>
            <person name="Riva A."/>
            <person name="Barbazuk W."/>
            <person name="Harkins T."/>
        </authorList>
    </citation>
    <scope>NUCLEOTIDE SEQUENCE [LARGE SCALE GENOMIC DNA]</scope>
    <source>
        <strain evidence="2">cv. Jamaican Lion 4</strain>
        <tissue evidence="1">Leaf</tissue>
    </source>
</reference>
<dbReference type="PANTHER" id="PTHR35732">
    <property type="entry name" value="OS10G0545100 PROTEIN"/>
    <property type="match status" value="1"/>
</dbReference>
<evidence type="ECO:0000313" key="2">
    <source>
        <dbReference type="Proteomes" id="UP000525078"/>
    </source>
</evidence>
<sequence>MASSLTFSLIQTLNSRTPPLISVSPIPFRTPHISTGSSTLAKNAHHHFNFKNKHLTRTSSEGTEGPLEVAEESKFVPLNAEDAQYGPPALLLLGFEVEEIGKIQQFLKELDGEFLQIILCTEDMITRSLWEAINTKQPNLKEVKIAKSLPRICFFSGLSGEEMIMFIDAFPEAGLEPAIFAALVPNSADKPMQEVIEEIMGDHEMMDYLLMKYYTLPAGDTGRTCKTPIEIKKPDSSV</sequence>
<dbReference type="Proteomes" id="UP000525078">
    <property type="component" value="Unassembled WGS sequence"/>
</dbReference>
<dbReference type="Pfam" id="PF12646">
    <property type="entry name" value="DUF3783"/>
    <property type="match status" value="1"/>
</dbReference>
<dbReference type="EMBL" id="JAATIP010000137">
    <property type="protein sequence ID" value="KAF4368079.1"/>
    <property type="molecule type" value="Genomic_DNA"/>
</dbReference>
<dbReference type="PANTHER" id="PTHR35732:SF1">
    <property type="entry name" value="OS10G0545100 PROTEIN"/>
    <property type="match status" value="1"/>
</dbReference>
<organism evidence="1 2">
    <name type="scientific">Cannabis sativa</name>
    <name type="common">Hemp</name>
    <name type="synonym">Marijuana</name>
    <dbReference type="NCBI Taxonomy" id="3483"/>
    <lineage>
        <taxon>Eukaryota</taxon>
        <taxon>Viridiplantae</taxon>
        <taxon>Streptophyta</taxon>
        <taxon>Embryophyta</taxon>
        <taxon>Tracheophyta</taxon>
        <taxon>Spermatophyta</taxon>
        <taxon>Magnoliopsida</taxon>
        <taxon>eudicotyledons</taxon>
        <taxon>Gunneridae</taxon>
        <taxon>Pentapetalae</taxon>
        <taxon>rosids</taxon>
        <taxon>fabids</taxon>
        <taxon>Rosales</taxon>
        <taxon>Cannabaceae</taxon>
        <taxon>Cannabis</taxon>
    </lineage>
</organism>
<gene>
    <name evidence="1" type="ORF">F8388_002690</name>
</gene>
<accession>A0A7J6FDX2</accession>